<dbReference type="Proteomes" id="UP000431744">
    <property type="component" value="Unassembled WGS sequence"/>
</dbReference>
<evidence type="ECO:0000256" key="7">
    <source>
        <dbReference type="RuleBase" id="RU363032"/>
    </source>
</evidence>
<keyword evidence="4 7" id="KW-0812">Transmembrane</keyword>
<evidence type="ECO:0000256" key="2">
    <source>
        <dbReference type="ARBA" id="ARBA00022448"/>
    </source>
</evidence>
<gene>
    <name evidence="9" type="ORF">F8O04_13620</name>
</gene>
<feature type="transmembrane region" description="Helical" evidence="7">
    <location>
        <begin position="21"/>
        <end position="41"/>
    </location>
</feature>
<dbReference type="GO" id="GO:0005886">
    <property type="term" value="C:plasma membrane"/>
    <property type="evidence" value="ECO:0007669"/>
    <property type="project" value="UniProtKB-SubCell"/>
</dbReference>
<name>A0A6H9WJ80_9MICO</name>
<evidence type="ECO:0000313" key="10">
    <source>
        <dbReference type="Proteomes" id="UP000431744"/>
    </source>
</evidence>
<dbReference type="PROSITE" id="PS50928">
    <property type="entry name" value="ABC_TM1"/>
    <property type="match status" value="1"/>
</dbReference>
<evidence type="ECO:0000256" key="1">
    <source>
        <dbReference type="ARBA" id="ARBA00004651"/>
    </source>
</evidence>
<proteinExistence type="inferred from homology"/>
<dbReference type="PANTHER" id="PTHR43386:SF6">
    <property type="entry name" value="ABC TRANSPORTER PERMEASE PROTEIN"/>
    <property type="match status" value="1"/>
</dbReference>
<protein>
    <submittedName>
        <fullName evidence="9">ABC transporter permease</fullName>
    </submittedName>
</protein>
<keyword evidence="6 7" id="KW-0472">Membrane</keyword>
<evidence type="ECO:0000256" key="3">
    <source>
        <dbReference type="ARBA" id="ARBA00022475"/>
    </source>
</evidence>
<evidence type="ECO:0000256" key="4">
    <source>
        <dbReference type="ARBA" id="ARBA00022692"/>
    </source>
</evidence>
<evidence type="ECO:0000259" key="8">
    <source>
        <dbReference type="PROSITE" id="PS50928"/>
    </source>
</evidence>
<feature type="transmembrane region" description="Helical" evidence="7">
    <location>
        <begin position="247"/>
        <end position="279"/>
    </location>
</feature>
<keyword evidence="2 7" id="KW-0813">Transport</keyword>
<feature type="transmembrane region" description="Helical" evidence="7">
    <location>
        <begin position="125"/>
        <end position="154"/>
    </location>
</feature>
<dbReference type="InterPro" id="IPR050366">
    <property type="entry name" value="BP-dependent_transpt_permease"/>
</dbReference>
<keyword evidence="3" id="KW-1003">Cell membrane</keyword>
<feature type="domain" description="ABC transmembrane type-1" evidence="8">
    <location>
        <begin position="82"/>
        <end position="270"/>
    </location>
</feature>
<dbReference type="CDD" id="cd06261">
    <property type="entry name" value="TM_PBP2"/>
    <property type="match status" value="1"/>
</dbReference>
<evidence type="ECO:0000313" key="9">
    <source>
        <dbReference type="EMBL" id="KAB1646776.1"/>
    </source>
</evidence>
<comment type="subcellular location">
    <subcellularLocation>
        <location evidence="1 7">Cell membrane</location>
        <topology evidence="1 7">Multi-pass membrane protein</topology>
    </subcellularLocation>
</comment>
<dbReference type="EMBL" id="WBJY01000004">
    <property type="protein sequence ID" value="KAB1646776.1"/>
    <property type="molecule type" value="Genomic_DNA"/>
</dbReference>
<comment type="caution">
    <text evidence="9">The sequence shown here is derived from an EMBL/GenBank/DDBJ whole genome shotgun (WGS) entry which is preliminary data.</text>
</comment>
<reference evidence="9 10" key="1">
    <citation type="submission" date="2019-09" db="EMBL/GenBank/DDBJ databases">
        <title>Phylogeny of genus Pseudoclavibacter and closely related genus.</title>
        <authorList>
            <person name="Li Y."/>
        </authorList>
    </citation>
    <scope>NUCLEOTIDE SEQUENCE [LARGE SCALE GENOMIC DNA]</scope>
    <source>
        <strain evidence="9 10">EGI 60007</strain>
    </source>
</reference>
<evidence type="ECO:0000256" key="6">
    <source>
        <dbReference type="ARBA" id="ARBA00023136"/>
    </source>
</evidence>
<dbReference type="Pfam" id="PF00528">
    <property type="entry name" value="BPD_transp_1"/>
    <property type="match status" value="1"/>
</dbReference>
<keyword evidence="10" id="KW-1185">Reference proteome</keyword>
<sequence>MTMAAQERPARRSWIMRRPGIAIGIALLVALALFAVLVPLLSPYDANDATAVQQRMQAPSAEHPFGTDDFGRDVMLRLAVGIGTSMQVALGTSIVALVLGLFLGLVAVFVRLLDQPIMRVCDGLLAIPGVLLALAVVAATGASTWSLIACLIIVETPNVVRLTRSAALGIRERRYVEAAEAAGVRPATVVVRHVLPGVVVPVAVQASAVFGAAIIIEAALSFLGAGVPAPTASLGNMLSDAKGFINIAWWMMTFPAAALAGLVLGANLIGDGIAGSGLLRRPRRRDRARLTRDEAMSIEGARS</sequence>
<dbReference type="OrthoDB" id="9812701at2"/>
<dbReference type="Gene3D" id="1.10.3720.10">
    <property type="entry name" value="MetI-like"/>
    <property type="match status" value="1"/>
</dbReference>
<comment type="similarity">
    <text evidence="7">Belongs to the binding-protein-dependent transport system permease family.</text>
</comment>
<dbReference type="InterPro" id="IPR035906">
    <property type="entry name" value="MetI-like_sf"/>
</dbReference>
<dbReference type="RefSeq" id="WP_158029942.1">
    <property type="nucleotide sequence ID" value="NZ_BMHG01000002.1"/>
</dbReference>
<dbReference type="GO" id="GO:0055085">
    <property type="term" value="P:transmembrane transport"/>
    <property type="evidence" value="ECO:0007669"/>
    <property type="project" value="InterPro"/>
</dbReference>
<keyword evidence="5 7" id="KW-1133">Transmembrane helix</keyword>
<accession>A0A6H9WJ80</accession>
<dbReference type="SUPFAM" id="SSF161098">
    <property type="entry name" value="MetI-like"/>
    <property type="match status" value="1"/>
</dbReference>
<feature type="transmembrane region" description="Helical" evidence="7">
    <location>
        <begin position="88"/>
        <end position="113"/>
    </location>
</feature>
<dbReference type="InterPro" id="IPR000515">
    <property type="entry name" value="MetI-like"/>
</dbReference>
<organism evidence="9 10">
    <name type="scientific">Pseudoclavibacter endophyticus</name>
    <dbReference type="NCBI Taxonomy" id="1778590"/>
    <lineage>
        <taxon>Bacteria</taxon>
        <taxon>Bacillati</taxon>
        <taxon>Actinomycetota</taxon>
        <taxon>Actinomycetes</taxon>
        <taxon>Micrococcales</taxon>
        <taxon>Microbacteriaceae</taxon>
        <taxon>Pseudoclavibacter</taxon>
    </lineage>
</organism>
<evidence type="ECO:0000256" key="5">
    <source>
        <dbReference type="ARBA" id="ARBA00022989"/>
    </source>
</evidence>
<dbReference type="PANTHER" id="PTHR43386">
    <property type="entry name" value="OLIGOPEPTIDE TRANSPORT SYSTEM PERMEASE PROTEIN APPC"/>
    <property type="match status" value="1"/>
</dbReference>
<dbReference type="AlphaFoldDB" id="A0A6H9WJ80"/>